<dbReference type="SUPFAM" id="SSF55729">
    <property type="entry name" value="Acyl-CoA N-acyltransferases (Nat)"/>
    <property type="match status" value="1"/>
</dbReference>
<dbReference type="InterPro" id="IPR051531">
    <property type="entry name" value="N-acetyltransferase"/>
</dbReference>
<dbReference type="EMBL" id="JADPUN010000373">
    <property type="protein sequence ID" value="MBF9134687.1"/>
    <property type="molecule type" value="Genomic_DNA"/>
</dbReference>
<dbReference type="InterPro" id="IPR016181">
    <property type="entry name" value="Acyl_CoA_acyltransferase"/>
</dbReference>
<proteinExistence type="predicted"/>
<dbReference type="PROSITE" id="PS51186">
    <property type="entry name" value="GNAT"/>
    <property type="match status" value="1"/>
</dbReference>
<organism evidence="2 3">
    <name type="scientific">Plantactinospora alkalitolerans</name>
    <dbReference type="NCBI Taxonomy" id="2789879"/>
    <lineage>
        <taxon>Bacteria</taxon>
        <taxon>Bacillati</taxon>
        <taxon>Actinomycetota</taxon>
        <taxon>Actinomycetes</taxon>
        <taxon>Micromonosporales</taxon>
        <taxon>Micromonosporaceae</taxon>
        <taxon>Plantactinospora</taxon>
    </lineage>
</organism>
<dbReference type="Gene3D" id="3.40.630.30">
    <property type="match status" value="1"/>
</dbReference>
<dbReference type="RefSeq" id="WP_196206160.1">
    <property type="nucleotide sequence ID" value="NZ_JADPUN010000373.1"/>
</dbReference>
<feature type="domain" description="N-acetyltransferase" evidence="1">
    <location>
        <begin position="9"/>
        <end position="179"/>
    </location>
</feature>
<dbReference type="Pfam" id="PF13302">
    <property type="entry name" value="Acetyltransf_3"/>
    <property type="match status" value="1"/>
</dbReference>
<sequence length="181" mass="20376">MTIYETERLVIRNWTREPADLARVFDTYSRPEVVRYLGAPQFPLRTPADADEAVRRWHTRNARFGTQTYGLWAVQRREDGLVVGSVMLKPLPGIEESSLTDDIEVGWHLHPDSWGHGYATEAARGAVERGFAAGAEEIYAVVSPGNEASMSVARRLGMASIGRRTDWYGGEELETFRLPRP</sequence>
<keyword evidence="3" id="KW-1185">Reference proteome</keyword>
<dbReference type="PANTHER" id="PTHR43792:SF1">
    <property type="entry name" value="N-ACETYLTRANSFERASE DOMAIN-CONTAINING PROTEIN"/>
    <property type="match status" value="1"/>
</dbReference>
<protein>
    <submittedName>
        <fullName evidence="2">GNAT family N-acetyltransferase</fullName>
    </submittedName>
</protein>
<evidence type="ECO:0000313" key="3">
    <source>
        <dbReference type="Proteomes" id="UP000638560"/>
    </source>
</evidence>
<dbReference type="InterPro" id="IPR000182">
    <property type="entry name" value="GNAT_dom"/>
</dbReference>
<comment type="caution">
    <text evidence="2">The sequence shown here is derived from an EMBL/GenBank/DDBJ whole genome shotgun (WGS) entry which is preliminary data.</text>
</comment>
<evidence type="ECO:0000259" key="1">
    <source>
        <dbReference type="PROSITE" id="PS51186"/>
    </source>
</evidence>
<name>A0ABS0H880_9ACTN</name>
<accession>A0ABS0H880</accession>
<gene>
    <name evidence="2" type="ORF">I0C86_38020</name>
</gene>
<evidence type="ECO:0000313" key="2">
    <source>
        <dbReference type="EMBL" id="MBF9134687.1"/>
    </source>
</evidence>
<dbReference type="PANTHER" id="PTHR43792">
    <property type="entry name" value="GNAT FAMILY, PUTATIVE (AFU_ORTHOLOGUE AFUA_3G00765)-RELATED-RELATED"/>
    <property type="match status" value="1"/>
</dbReference>
<reference evidence="2 3" key="1">
    <citation type="submission" date="2020-11" db="EMBL/GenBank/DDBJ databases">
        <title>A novel isolate from a Black sea contaminated sediment with potential to produce alkanes: Plantactinospora alkalitolerans sp. nov.</title>
        <authorList>
            <person name="Carro L."/>
            <person name="Veyisoglu A."/>
            <person name="Guven K."/>
            <person name="Schumann P."/>
            <person name="Klenk H.-P."/>
            <person name="Sahin N."/>
        </authorList>
    </citation>
    <scope>NUCLEOTIDE SEQUENCE [LARGE SCALE GENOMIC DNA]</scope>
    <source>
        <strain evidence="2 3">S1510</strain>
    </source>
</reference>
<dbReference type="Proteomes" id="UP000638560">
    <property type="component" value="Unassembled WGS sequence"/>
</dbReference>